<gene>
    <name evidence="3" type="ORF">LUZ61_016772</name>
</gene>
<dbReference type="EMBL" id="JAMRDG010000002">
    <property type="protein sequence ID" value="KAJ3687608.1"/>
    <property type="molecule type" value="Genomic_DNA"/>
</dbReference>
<feature type="domain" description="DUF6598" evidence="2">
    <location>
        <begin position="40"/>
        <end position="286"/>
    </location>
</feature>
<protein>
    <recommendedName>
        <fullName evidence="2">DUF6598 domain-containing protein</fullName>
    </recommendedName>
</protein>
<sequence>MTTLLQYLCFVGASFSAFSGFKGAVIEQKQSESDRMGRRLLEVFSVRVCSECLAEDGGVIHGFGLLGPSLGPANALLFRRKCADPPIVNKAGYITLNGLLTGVEVNDEVALHAYIWSIFPVIFNKTECATLWTAVDETNQILCKEVESYFGPLEVKFAVYNNAVEAHLKVVLVSTEVHDGVEVFGKVESYSSTIPYVYARSKLFDRSIEDPVRVRVENDWTILPLSRSVTVLPHNSTLLVDVSISRLKNSRRYWPPIFETLSFDAAFTGTETKVTSGDWGNVEVTVTWSG</sequence>
<dbReference type="AlphaFoldDB" id="A0AAD5Z656"/>
<proteinExistence type="predicted"/>
<name>A0AAD5Z656_9POAL</name>
<keyword evidence="4" id="KW-1185">Reference proteome</keyword>
<feature type="signal peptide" evidence="1">
    <location>
        <begin position="1"/>
        <end position="16"/>
    </location>
</feature>
<accession>A0AAD5Z656</accession>
<organism evidence="3 4">
    <name type="scientific">Rhynchospora tenuis</name>
    <dbReference type="NCBI Taxonomy" id="198213"/>
    <lineage>
        <taxon>Eukaryota</taxon>
        <taxon>Viridiplantae</taxon>
        <taxon>Streptophyta</taxon>
        <taxon>Embryophyta</taxon>
        <taxon>Tracheophyta</taxon>
        <taxon>Spermatophyta</taxon>
        <taxon>Magnoliopsida</taxon>
        <taxon>Liliopsida</taxon>
        <taxon>Poales</taxon>
        <taxon>Cyperaceae</taxon>
        <taxon>Cyperoideae</taxon>
        <taxon>Rhynchosporeae</taxon>
        <taxon>Rhynchospora</taxon>
    </lineage>
</organism>
<evidence type="ECO:0000256" key="1">
    <source>
        <dbReference type="SAM" id="SignalP"/>
    </source>
</evidence>
<evidence type="ECO:0000313" key="4">
    <source>
        <dbReference type="Proteomes" id="UP001210211"/>
    </source>
</evidence>
<dbReference type="Pfam" id="PF20241">
    <property type="entry name" value="DUF6598"/>
    <property type="match status" value="1"/>
</dbReference>
<comment type="caution">
    <text evidence="3">The sequence shown here is derived from an EMBL/GenBank/DDBJ whole genome shotgun (WGS) entry which is preliminary data.</text>
</comment>
<feature type="chain" id="PRO_5042257408" description="DUF6598 domain-containing protein" evidence="1">
    <location>
        <begin position="17"/>
        <end position="290"/>
    </location>
</feature>
<keyword evidence="1" id="KW-0732">Signal</keyword>
<evidence type="ECO:0000259" key="2">
    <source>
        <dbReference type="Pfam" id="PF20241"/>
    </source>
</evidence>
<dbReference type="Proteomes" id="UP001210211">
    <property type="component" value="Unassembled WGS sequence"/>
</dbReference>
<evidence type="ECO:0000313" key="3">
    <source>
        <dbReference type="EMBL" id="KAJ3687608.1"/>
    </source>
</evidence>
<dbReference type="InterPro" id="IPR046533">
    <property type="entry name" value="DUF6598"/>
</dbReference>
<reference evidence="3 4" key="1">
    <citation type="journal article" date="2022" name="Cell">
        <title>Repeat-based holocentromeres influence genome architecture and karyotype evolution.</title>
        <authorList>
            <person name="Hofstatter P.G."/>
            <person name="Thangavel G."/>
            <person name="Lux T."/>
            <person name="Neumann P."/>
            <person name="Vondrak T."/>
            <person name="Novak P."/>
            <person name="Zhang M."/>
            <person name="Costa L."/>
            <person name="Castellani M."/>
            <person name="Scott A."/>
            <person name="Toegelov H."/>
            <person name="Fuchs J."/>
            <person name="Mata-Sucre Y."/>
            <person name="Dias Y."/>
            <person name="Vanzela A.L.L."/>
            <person name="Huettel B."/>
            <person name="Almeida C.C.S."/>
            <person name="Simkova H."/>
            <person name="Souza G."/>
            <person name="Pedrosa-Harand A."/>
            <person name="Macas J."/>
            <person name="Mayer K.F.X."/>
            <person name="Houben A."/>
            <person name="Marques A."/>
        </authorList>
    </citation>
    <scope>NUCLEOTIDE SEQUENCE [LARGE SCALE GENOMIC DNA]</scope>
    <source>
        <strain evidence="3">RhyTen1mFocal</strain>
    </source>
</reference>